<feature type="domain" description="3-hydroxyisobutyrate dehydrogenase-like NAD-binding" evidence="6">
    <location>
        <begin position="163"/>
        <end position="281"/>
    </location>
</feature>
<protein>
    <submittedName>
        <fullName evidence="7">3-hydroxy acid dehydrogenase</fullName>
    </submittedName>
</protein>
<dbReference type="InterPro" id="IPR051265">
    <property type="entry name" value="HIBADH-related_NP60_sf"/>
</dbReference>
<comment type="caution">
    <text evidence="7">The sequence shown here is derived from an EMBL/GenBank/DDBJ whole genome shotgun (WGS) entry which is preliminary data.</text>
</comment>
<dbReference type="Pfam" id="PF14833">
    <property type="entry name" value="NAD_binding_11"/>
    <property type="match status" value="1"/>
</dbReference>
<dbReference type="RefSeq" id="WP_052012281.1">
    <property type="nucleotide sequence ID" value="NZ_BSRA01000007.1"/>
</dbReference>
<dbReference type="PANTHER" id="PTHR43580:SF2">
    <property type="entry name" value="CYTOKINE-LIKE NUCLEAR FACTOR N-PAC"/>
    <property type="match status" value="1"/>
</dbReference>
<evidence type="ECO:0000256" key="3">
    <source>
        <dbReference type="ARBA" id="ARBA00023027"/>
    </source>
</evidence>
<evidence type="ECO:0000313" key="8">
    <source>
        <dbReference type="Proteomes" id="UP001157137"/>
    </source>
</evidence>
<dbReference type="InterPro" id="IPR013328">
    <property type="entry name" value="6PGD_dom2"/>
</dbReference>
<evidence type="ECO:0000313" key="7">
    <source>
        <dbReference type="EMBL" id="GLV13848.1"/>
    </source>
</evidence>
<dbReference type="EMBL" id="BSRA01000007">
    <property type="protein sequence ID" value="GLV13848.1"/>
    <property type="molecule type" value="Genomic_DNA"/>
</dbReference>
<feature type="active site" evidence="4">
    <location>
        <position position="169"/>
    </location>
</feature>
<dbReference type="SUPFAM" id="SSF51735">
    <property type="entry name" value="NAD(P)-binding Rossmann-fold domains"/>
    <property type="match status" value="1"/>
</dbReference>
<dbReference type="PANTHER" id="PTHR43580">
    <property type="entry name" value="OXIDOREDUCTASE GLYR1-RELATED"/>
    <property type="match status" value="1"/>
</dbReference>
<dbReference type="InterPro" id="IPR029154">
    <property type="entry name" value="HIBADH-like_NADP-bd"/>
</dbReference>
<evidence type="ECO:0000259" key="6">
    <source>
        <dbReference type="Pfam" id="PF14833"/>
    </source>
</evidence>
<evidence type="ECO:0000256" key="2">
    <source>
        <dbReference type="ARBA" id="ARBA00023002"/>
    </source>
</evidence>
<dbReference type="GO" id="GO:0051287">
    <property type="term" value="F:NAD binding"/>
    <property type="evidence" value="ECO:0007669"/>
    <property type="project" value="InterPro"/>
</dbReference>
<name>A0AA37U1J4_9BACL</name>
<accession>A0AA37U1J4</accession>
<evidence type="ECO:0000256" key="4">
    <source>
        <dbReference type="PIRSR" id="PIRSR000103-1"/>
    </source>
</evidence>
<organism evidence="7 8">
    <name type="scientific">Alicyclobacillus hesperidum</name>
    <dbReference type="NCBI Taxonomy" id="89784"/>
    <lineage>
        <taxon>Bacteria</taxon>
        <taxon>Bacillati</taxon>
        <taxon>Bacillota</taxon>
        <taxon>Bacilli</taxon>
        <taxon>Bacillales</taxon>
        <taxon>Alicyclobacillaceae</taxon>
        <taxon>Alicyclobacillus</taxon>
    </lineage>
</organism>
<reference evidence="7" key="1">
    <citation type="submission" date="2023-02" db="EMBL/GenBank/DDBJ databases">
        <title>Proposal of a novel subspecies: Alicyclobacillus hesperidum subspecies aegle.</title>
        <authorList>
            <person name="Goto K."/>
            <person name="Fujii T."/>
            <person name="Yasui K."/>
            <person name="Mochida K."/>
            <person name="Kato-Tanaka Y."/>
            <person name="Morohoshi S."/>
            <person name="An S.Y."/>
            <person name="Kasai H."/>
            <person name="Yokota A."/>
        </authorList>
    </citation>
    <scope>NUCLEOTIDE SEQUENCE</scope>
    <source>
        <strain evidence="7">DSM 12766</strain>
    </source>
</reference>
<dbReference type="InterPro" id="IPR036291">
    <property type="entry name" value="NAD(P)-bd_dom_sf"/>
</dbReference>
<dbReference type="InterPro" id="IPR015815">
    <property type="entry name" value="HIBADH-related"/>
</dbReference>
<dbReference type="GO" id="GO:0016491">
    <property type="term" value="F:oxidoreductase activity"/>
    <property type="evidence" value="ECO:0007669"/>
    <property type="project" value="UniProtKB-KW"/>
</dbReference>
<keyword evidence="2" id="KW-0560">Oxidoreductase</keyword>
<dbReference type="Pfam" id="PF03446">
    <property type="entry name" value="NAD_binding_2"/>
    <property type="match status" value="1"/>
</dbReference>
<comment type="similarity">
    <text evidence="1">Belongs to the HIBADH-related family.</text>
</comment>
<gene>
    <name evidence="7" type="ORF">Heshes_15320</name>
</gene>
<dbReference type="SUPFAM" id="SSF48179">
    <property type="entry name" value="6-phosphogluconate dehydrogenase C-terminal domain-like"/>
    <property type="match status" value="1"/>
</dbReference>
<dbReference type="InterPro" id="IPR008927">
    <property type="entry name" value="6-PGluconate_DH-like_C_sf"/>
</dbReference>
<keyword evidence="3" id="KW-0520">NAD</keyword>
<evidence type="ECO:0000259" key="5">
    <source>
        <dbReference type="Pfam" id="PF03446"/>
    </source>
</evidence>
<feature type="domain" description="6-phosphogluconate dehydrogenase NADP-binding" evidence="5">
    <location>
        <begin position="2"/>
        <end position="160"/>
    </location>
</feature>
<evidence type="ECO:0000256" key="1">
    <source>
        <dbReference type="ARBA" id="ARBA00009080"/>
    </source>
</evidence>
<dbReference type="AlphaFoldDB" id="A0AA37U1J4"/>
<dbReference type="Proteomes" id="UP001157137">
    <property type="component" value="Unassembled WGS sequence"/>
</dbReference>
<dbReference type="GO" id="GO:0050661">
    <property type="term" value="F:NADP binding"/>
    <property type="evidence" value="ECO:0007669"/>
    <property type="project" value="InterPro"/>
</dbReference>
<dbReference type="PIRSF" id="PIRSF000103">
    <property type="entry name" value="HIBADH"/>
    <property type="match status" value="1"/>
</dbReference>
<dbReference type="InterPro" id="IPR006115">
    <property type="entry name" value="6PGDH_NADP-bd"/>
</dbReference>
<dbReference type="Gene3D" id="3.40.50.720">
    <property type="entry name" value="NAD(P)-binding Rossmann-like Domain"/>
    <property type="match status" value="1"/>
</dbReference>
<dbReference type="Gene3D" id="1.10.1040.10">
    <property type="entry name" value="N-(1-d-carboxylethyl)-l-norvaline Dehydrogenase, domain 2"/>
    <property type="match status" value="1"/>
</dbReference>
<sequence length="293" mass="31185">MKLGWLGLGNMGVPMVQNLARLGHSITAYNRTVKPFAQDMPENVTVALDVHNAVAVQDVVFVMVSDFAAVESVLFDSGAVESMEQGTLVVNMSTIGVEESRRLADRINSFGLRYLEAPVLGSVKPAQDAALVVVAGGQVDDFAQAEPLLAAMARKSFYLGGVGQGAAMKLLVNSFLGVVMETMAETVIYGELSGFARETVFDVLEASSIWSPVLSAKRQLVVTDDYPAQFALKHLLKDMRLLLRQAEVVHGRLPLASTAASVMSEAVASGFGDLDMASLVAFMAAQTGGERQA</sequence>
<proteinExistence type="inferred from homology"/>